<dbReference type="Proteomes" id="UP000181899">
    <property type="component" value="Unassembled WGS sequence"/>
</dbReference>
<evidence type="ECO:0000313" key="8">
    <source>
        <dbReference type="EMBL" id="SFN90114.1"/>
    </source>
</evidence>
<dbReference type="FunFam" id="3.40.930.10:FF:000009">
    <property type="entry name" value="PTS system, fructose specific IIABC component"/>
    <property type="match status" value="1"/>
</dbReference>
<gene>
    <name evidence="8" type="ORF">SAMN04488695_10737</name>
</gene>
<keyword evidence="2" id="KW-0813">Transport</keyword>
<dbReference type="PANTHER" id="PTHR47738:SF2">
    <property type="entry name" value="PTS SYSTEM FRUCTOSE-LIKE EIIA COMPONENT"/>
    <property type="match status" value="1"/>
</dbReference>
<dbReference type="Pfam" id="PF00359">
    <property type="entry name" value="PTS_EIIA_2"/>
    <property type="match status" value="1"/>
</dbReference>
<dbReference type="OrthoDB" id="95460at2"/>
<organism evidence="8 9">
    <name type="scientific">Proteiniclasticum ruminis</name>
    <dbReference type="NCBI Taxonomy" id="398199"/>
    <lineage>
        <taxon>Bacteria</taxon>
        <taxon>Bacillati</taxon>
        <taxon>Bacillota</taxon>
        <taxon>Clostridia</taxon>
        <taxon>Eubacteriales</taxon>
        <taxon>Clostridiaceae</taxon>
        <taxon>Proteiniclasticum</taxon>
    </lineage>
</organism>
<evidence type="ECO:0000256" key="6">
    <source>
        <dbReference type="ARBA" id="ARBA00022683"/>
    </source>
</evidence>
<evidence type="ECO:0000256" key="4">
    <source>
        <dbReference type="ARBA" id="ARBA00022597"/>
    </source>
</evidence>
<dbReference type="GO" id="GO:0008982">
    <property type="term" value="F:protein-N(PI)-phosphohistidine-sugar phosphotransferase activity"/>
    <property type="evidence" value="ECO:0007669"/>
    <property type="project" value="InterPro"/>
</dbReference>
<evidence type="ECO:0000256" key="5">
    <source>
        <dbReference type="ARBA" id="ARBA00022679"/>
    </source>
</evidence>
<dbReference type="GO" id="GO:0005737">
    <property type="term" value="C:cytoplasm"/>
    <property type="evidence" value="ECO:0007669"/>
    <property type="project" value="UniProtKB-SubCell"/>
</dbReference>
<comment type="subcellular location">
    <subcellularLocation>
        <location evidence="1">Cytoplasm</location>
    </subcellularLocation>
</comment>
<name>A0A1I5CT58_9CLOT</name>
<keyword evidence="9" id="KW-1185">Reference proteome</keyword>
<keyword evidence="3" id="KW-0597">Phosphoprotein</keyword>
<dbReference type="NCBIfam" id="TIGR00848">
    <property type="entry name" value="fruA"/>
    <property type="match status" value="1"/>
</dbReference>
<evidence type="ECO:0000256" key="1">
    <source>
        <dbReference type="ARBA" id="ARBA00004496"/>
    </source>
</evidence>
<dbReference type="PANTHER" id="PTHR47738">
    <property type="entry name" value="PTS SYSTEM FRUCTOSE-LIKE EIIA COMPONENT-RELATED"/>
    <property type="match status" value="1"/>
</dbReference>
<dbReference type="GO" id="GO:0016020">
    <property type="term" value="C:membrane"/>
    <property type="evidence" value="ECO:0007669"/>
    <property type="project" value="InterPro"/>
</dbReference>
<feature type="domain" description="PTS EIIA type-2" evidence="7">
    <location>
        <begin position="5"/>
        <end position="148"/>
    </location>
</feature>
<dbReference type="InterPro" id="IPR004715">
    <property type="entry name" value="PTS_IIA_fruc"/>
</dbReference>
<keyword evidence="5" id="KW-0808">Transferase</keyword>
<accession>A0A1I5CT58</accession>
<sequence length="148" mass="16412">MNTKEMFSKNRVTFDLKAKDKMGAIDELIALLAADGKVSDPERFKEAVLKREEEFSTGIGMGIAIPHGKSDAVLEPAMVFGKSKAGVDYESMDDKPAHLFFLIAVPVESSDLHLRALSEISRNLMHSDVREKLMKAESFEEFISVFGS</sequence>
<dbReference type="EMBL" id="FOVK01000007">
    <property type="protein sequence ID" value="SFN90114.1"/>
    <property type="molecule type" value="Genomic_DNA"/>
</dbReference>
<dbReference type="SUPFAM" id="SSF55804">
    <property type="entry name" value="Phoshotransferase/anion transport protein"/>
    <property type="match status" value="1"/>
</dbReference>
<dbReference type="CDD" id="cd00211">
    <property type="entry name" value="PTS_IIA_fru"/>
    <property type="match status" value="1"/>
</dbReference>
<dbReference type="InterPro" id="IPR002178">
    <property type="entry name" value="PTS_EIIA_type-2_dom"/>
</dbReference>
<reference evidence="8 9" key="1">
    <citation type="submission" date="2016-10" db="EMBL/GenBank/DDBJ databases">
        <authorList>
            <person name="de Groot N.N."/>
        </authorList>
    </citation>
    <scope>NUCLEOTIDE SEQUENCE [LARGE SCALE GENOMIC DNA]</scope>
    <source>
        <strain evidence="8 9">ML2</strain>
    </source>
</reference>
<proteinExistence type="predicted"/>
<dbReference type="AlphaFoldDB" id="A0A1I5CT58"/>
<dbReference type="InterPro" id="IPR051541">
    <property type="entry name" value="PTS_SugarTrans_NitroReg"/>
</dbReference>
<protein>
    <submittedName>
        <fullName evidence="8">PTS system D-fructose-specific IIA component (F1P-forming), Frc family</fullName>
    </submittedName>
</protein>
<dbReference type="RefSeq" id="WP_074912313.1">
    <property type="nucleotide sequence ID" value="NZ_FOVK01000007.1"/>
</dbReference>
<evidence type="ECO:0000256" key="3">
    <source>
        <dbReference type="ARBA" id="ARBA00022553"/>
    </source>
</evidence>
<dbReference type="GO" id="GO:0009401">
    <property type="term" value="P:phosphoenolpyruvate-dependent sugar phosphotransferase system"/>
    <property type="evidence" value="ECO:0007669"/>
    <property type="project" value="UniProtKB-KW"/>
</dbReference>
<dbReference type="Gene3D" id="3.40.930.10">
    <property type="entry name" value="Mannitol-specific EII, Chain A"/>
    <property type="match status" value="1"/>
</dbReference>
<keyword evidence="4" id="KW-0762">Sugar transport</keyword>
<dbReference type="PROSITE" id="PS00372">
    <property type="entry name" value="PTS_EIIA_TYPE_2_HIS"/>
    <property type="match status" value="1"/>
</dbReference>
<evidence type="ECO:0000313" key="9">
    <source>
        <dbReference type="Proteomes" id="UP000181899"/>
    </source>
</evidence>
<dbReference type="PROSITE" id="PS51094">
    <property type="entry name" value="PTS_EIIA_TYPE_2"/>
    <property type="match status" value="1"/>
</dbReference>
<evidence type="ECO:0000259" key="7">
    <source>
        <dbReference type="PROSITE" id="PS51094"/>
    </source>
</evidence>
<evidence type="ECO:0000256" key="2">
    <source>
        <dbReference type="ARBA" id="ARBA00022448"/>
    </source>
</evidence>
<keyword evidence="6" id="KW-0598">Phosphotransferase system</keyword>
<dbReference type="InterPro" id="IPR016152">
    <property type="entry name" value="PTrfase/Anion_transptr"/>
</dbReference>